<keyword evidence="2" id="KW-0902">Two-component regulatory system</keyword>
<proteinExistence type="predicted"/>
<evidence type="ECO:0000259" key="4">
    <source>
        <dbReference type="PROSITE" id="PS50110"/>
    </source>
</evidence>
<evidence type="ECO:0000256" key="3">
    <source>
        <dbReference type="PROSITE-ProRule" id="PRU00169"/>
    </source>
</evidence>
<protein>
    <recommendedName>
        <fullName evidence="4">Response regulatory domain-containing protein</fullName>
    </recommendedName>
</protein>
<dbReference type="RefSeq" id="WP_106930954.1">
    <property type="nucleotide sequence ID" value="NZ_PYFT01000001.1"/>
</dbReference>
<dbReference type="InterPro" id="IPR001789">
    <property type="entry name" value="Sig_transdc_resp-reg_receiver"/>
</dbReference>
<keyword evidence="6" id="KW-1185">Reference proteome</keyword>
<dbReference type="SUPFAM" id="SSF52172">
    <property type="entry name" value="CheY-like"/>
    <property type="match status" value="1"/>
</dbReference>
<accession>A0A2T2YHA9</accession>
<dbReference type="CDD" id="cd17546">
    <property type="entry name" value="REC_hyHK_CKI1_RcsC-like"/>
    <property type="match status" value="1"/>
</dbReference>
<evidence type="ECO:0000256" key="2">
    <source>
        <dbReference type="ARBA" id="ARBA00023012"/>
    </source>
</evidence>
<comment type="caution">
    <text evidence="5">The sequence shown here is derived from an EMBL/GenBank/DDBJ whole genome shotgun (WGS) entry which is preliminary data.</text>
</comment>
<dbReference type="PROSITE" id="PS50110">
    <property type="entry name" value="RESPONSE_REGULATORY"/>
    <property type="match status" value="1"/>
</dbReference>
<dbReference type="PANTHER" id="PTHR45339">
    <property type="entry name" value="HYBRID SIGNAL TRANSDUCTION HISTIDINE KINASE J"/>
    <property type="match status" value="1"/>
</dbReference>
<reference evidence="5 6" key="1">
    <citation type="submission" date="2018-03" db="EMBL/GenBank/DDBJ databases">
        <title>Adhaeribacter sp. HMF7605 Genome sequencing and assembly.</title>
        <authorList>
            <person name="Kang H."/>
            <person name="Kang J."/>
            <person name="Cha I."/>
            <person name="Kim H."/>
            <person name="Joh K."/>
        </authorList>
    </citation>
    <scope>NUCLEOTIDE SEQUENCE [LARGE SCALE GENOMIC DNA]</scope>
    <source>
        <strain evidence="5 6">HMF7605</strain>
    </source>
</reference>
<dbReference type="Proteomes" id="UP000240357">
    <property type="component" value="Unassembled WGS sequence"/>
</dbReference>
<dbReference type="SMART" id="SM00448">
    <property type="entry name" value="REC"/>
    <property type="match status" value="1"/>
</dbReference>
<keyword evidence="1 3" id="KW-0597">Phosphoprotein</keyword>
<evidence type="ECO:0000313" key="5">
    <source>
        <dbReference type="EMBL" id="PSR54872.1"/>
    </source>
</evidence>
<dbReference type="OrthoDB" id="9796457at2"/>
<feature type="domain" description="Response regulatory" evidence="4">
    <location>
        <begin position="5"/>
        <end position="122"/>
    </location>
</feature>
<dbReference type="GO" id="GO:0000160">
    <property type="term" value="P:phosphorelay signal transduction system"/>
    <property type="evidence" value="ECO:0007669"/>
    <property type="project" value="UniProtKB-KW"/>
</dbReference>
<dbReference type="Gene3D" id="3.40.50.2300">
    <property type="match status" value="1"/>
</dbReference>
<sequence>MNELQILLAEDNKLNQLMIKKVVEDFGFALDIVETGKEAVEKLAMQHYDLILMDVNMPEMDGYTATKHIRENMGEKSNIPIIVVTSPSDRQEHVKSLLLGANTFISKPINADELLTEIMTLVITKPIFG</sequence>
<dbReference type="PANTHER" id="PTHR45339:SF1">
    <property type="entry name" value="HYBRID SIGNAL TRANSDUCTION HISTIDINE KINASE J"/>
    <property type="match status" value="1"/>
</dbReference>
<dbReference type="AlphaFoldDB" id="A0A2T2YHA9"/>
<gene>
    <name evidence="5" type="ORF">AHMF7605_15865</name>
</gene>
<dbReference type="EMBL" id="PYFT01000001">
    <property type="protein sequence ID" value="PSR54872.1"/>
    <property type="molecule type" value="Genomic_DNA"/>
</dbReference>
<dbReference type="Pfam" id="PF00072">
    <property type="entry name" value="Response_reg"/>
    <property type="match status" value="1"/>
</dbReference>
<evidence type="ECO:0000313" key="6">
    <source>
        <dbReference type="Proteomes" id="UP000240357"/>
    </source>
</evidence>
<feature type="modified residue" description="4-aspartylphosphate" evidence="3">
    <location>
        <position position="54"/>
    </location>
</feature>
<dbReference type="InterPro" id="IPR011006">
    <property type="entry name" value="CheY-like_superfamily"/>
</dbReference>
<evidence type="ECO:0000256" key="1">
    <source>
        <dbReference type="ARBA" id="ARBA00022553"/>
    </source>
</evidence>
<organism evidence="5 6">
    <name type="scientific">Adhaeribacter arboris</name>
    <dbReference type="NCBI Taxonomy" id="2072846"/>
    <lineage>
        <taxon>Bacteria</taxon>
        <taxon>Pseudomonadati</taxon>
        <taxon>Bacteroidota</taxon>
        <taxon>Cytophagia</taxon>
        <taxon>Cytophagales</taxon>
        <taxon>Hymenobacteraceae</taxon>
        <taxon>Adhaeribacter</taxon>
    </lineage>
</organism>
<name>A0A2T2YHA9_9BACT</name>